<protein>
    <submittedName>
        <fullName evidence="2">Uncharacterized protein</fullName>
    </submittedName>
</protein>
<dbReference type="EMBL" id="CP000356">
    <property type="protein sequence ID" value="ABF52882.1"/>
    <property type="molecule type" value="Genomic_DNA"/>
</dbReference>
<organism evidence="2 3">
    <name type="scientific">Sphingopyxis alaskensis (strain DSM 13593 / LMG 18877 / RB2256)</name>
    <name type="common">Sphingomonas alaskensis</name>
    <dbReference type="NCBI Taxonomy" id="317655"/>
    <lineage>
        <taxon>Bacteria</taxon>
        <taxon>Pseudomonadati</taxon>
        <taxon>Pseudomonadota</taxon>
        <taxon>Alphaproteobacteria</taxon>
        <taxon>Sphingomonadales</taxon>
        <taxon>Sphingomonadaceae</taxon>
        <taxon>Sphingopyxis</taxon>
    </lineage>
</organism>
<dbReference type="eggNOG" id="ENOG5031BDD">
    <property type="taxonomic scope" value="Bacteria"/>
</dbReference>
<evidence type="ECO:0000313" key="3">
    <source>
        <dbReference type="Proteomes" id="UP000006578"/>
    </source>
</evidence>
<feature type="transmembrane region" description="Helical" evidence="1">
    <location>
        <begin position="387"/>
        <end position="420"/>
    </location>
</feature>
<keyword evidence="1" id="KW-0472">Membrane</keyword>
<keyword evidence="3" id="KW-1185">Reference proteome</keyword>
<dbReference type="AlphaFoldDB" id="Q1GTZ0"/>
<dbReference type="HOGENOM" id="CLU_681345_0_0_5"/>
<feature type="transmembrane region" description="Helical" evidence="1">
    <location>
        <begin position="318"/>
        <end position="338"/>
    </location>
</feature>
<evidence type="ECO:0000313" key="2">
    <source>
        <dbReference type="EMBL" id="ABF52882.1"/>
    </source>
</evidence>
<keyword evidence="1" id="KW-0812">Transmembrane</keyword>
<proteinExistence type="predicted"/>
<dbReference type="InterPro" id="IPR029044">
    <property type="entry name" value="Nucleotide-diphossugar_trans"/>
</dbReference>
<dbReference type="SUPFAM" id="SSF53448">
    <property type="entry name" value="Nucleotide-diphospho-sugar transferases"/>
    <property type="match status" value="1"/>
</dbReference>
<evidence type="ECO:0000256" key="1">
    <source>
        <dbReference type="SAM" id="Phobius"/>
    </source>
</evidence>
<sequence length="427" mass="45164">MLAKAASRHIRLNRASPASHCLPMALIALVGASETLPDGGLRALVTVAGETLIERQAARLADVGVTHIAVAVAALPADLLAVCDRIRRRGVKVTPVRSASDLVPLIEDDDRLILVADGLRAGGTHYAAIARPGSPAILVTGDTVLTQGFERIDATRRWGGLASVAPPMVAELAAMPGEWDMMLTLLRLAVQSGARRLYCEPALFEQGEIAIVSDRPTAALIEQSSLQRVEYGGMGLGRSAIMMPLVRLAGPLLVKSPNTARYLPPVTALLWVAVAALTASGLAAAGALVAVLGGLGLAAMRFLSAFRAESAAPDRARAVIRSFALALLALFPWLLAFGAPGRTMPPFTEAALAPCLAATIVLARALYEDAGERRRFHWLLPDADQAWIMLAPALLFGAASLMFAVLPLLALFQILLWLHLARRPDAR</sequence>
<feature type="transmembrane region" description="Helical" evidence="1">
    <location>
        <begin position="350"/>
        <end position="367"/>
    </location>
</feature>
<keyword evidence="1" id="KW-1133">Transmembrane helix</keyword>
<dbReference type="STRING" id="317655.Sala_1166"/>
<gene>
    <name evidence="2" type="ordered locus">Sala_1166</name>
</gene>
<dbReference type="KEGG" id="sal:Sala_1166"/>
<accession>Q1GTZ0</accession>
<dbReference type="Proteomes" id="UP000006578">
    <property type="component" value="Chromosome"/>
</dbReference>
<name>Q1GTZ0_SPHAL</name>
<feature type="transmembrane region" description="Helical" evidence="1">
    <location>
        <begin position="268"/>
        <end position="297"/>
    </location>
</feature>
<reference evidence="2 3" key="1">
    <citation type="journal article" date="2009" name="Proc. Natl. Acad. Sci. U.S.A.">
        <title>The genomic basis of trophic strategy in marine bacteria.</title>
        <authorList>
            <person name="Lauro F.M."/>
            <person name="McDougald D."/>
            <person name="Thomas T."/>
            <person name="Williams T.J."/>
            <person name="Egan S."/>
            <person name="Rice S."/>
            <person name="DeMaere M.Z."/>
            <person name="Ting L."/>
            <person name="Ertan H."/>
            <person name="Johnson J."/>
            <person name="Ferriera S."/>
            <person name="Lapidus A."/>
            <person name="Anderson I."/>
            <person name="Kyrpides N."/>
            <person name="Munk A.C."/>
            <person name="Detter C."/>
            <person name="Han C.S."/>
            <person name="Brown M.V."/>
            <person name="Robb F.T."/>
            <person name="Kjelleberg S."/>
            <person name="Cavicchioli R."/>
        </authorList>
    </citation>
    <scope>NUCLEOTIDE SEQUENCE [LARGE SCALE GENOMIC DNA]</scope>
    <source>
        <strain evidence="3">DSM 13593 / LMG 18877 / RB2256</strain>
    </source>
</reference>